<evidence type="ECO:0000256" key="3">
    <source>
        <dbReference type="SAM" id="SignalP"/>
    </source>
</evidence>
<comment type="subunit">
    <text evidence="2">Monomer.</text>
</comment>
<evidence type="ECO:0000256" key="2">
    <source>
        <dbReference type="ARBA" id="ARBA00011245"/>
    </source>
</evidence>
<dbReference type="EMBL" id="ML213637">
    <property type="protein sequence ID" value="TFK34070.1"/>
    <property type="molecule type" value="Genomic_DNA"/>
</dbReference>
<evidence type="ECO:0008006" key="6">
    <source>
        <dbReference type="Google" id="ProtNLM"/>
    </source>
</evidence>
<name>A0A5C3LMH0_9AGAR</name>
<dbReference type="PANTHER" id="PTHR11552">
    <property type="entry name" value="GLUCOSE-METHANOL-CHOLINE GMC OXIDOREDUCTASE"/>
    <property type="match status" value="1"/>
</dbReference>
<dbReference type="OrthoDB" id="269227at2759"/>
<keyword evidence="5" id="KW-1185">Reference proteome</keyword>
<dbReference type="SUPFAM" id="SSF51905">
    <property type="entry name" value="FAD/NAD(P)-binding domain"/>
    <property type="match status" value="1"/>
</dbReference>
<evidence type="ECO:0000313" key="4">
    <source>
        <dbReference type="EMBL" id="TFK34070.1"/>
    </source>
</evidence>
<dbReference type="AlphaFoldDB" id="A0A5C3LMH0"/>
<keyword evidence="3" id="KW-0732">Signal</keyword>
<dbReference type="GO" id="GO:0050660">
    <property type="term" value="F:flavin adenine dinucleotide binding"/>
    <property type="evidence" value="ECO:0007669"/>
    <property type="project" value="InterPro"/>
</dbReference>
<gene>
    <name evidence="4" type="ORF">BDQ12DRAFT_727254</name>
</gene>
<evidence type="ECO:0000313" key="5">
    <source>
        <dbReference type="Proteomes" id="UP000308652"/>
    </source>
</evidence>
<accession>A0A5C3LMH0</accession>
<evidence type="ECO:0000256" key="1">
    <source>
        <dbReference type="ARBA" id="ARBA00010790"/>
    </source>
</evidence>
<protein>
    <recommendedName>
        <fullName evidence="6">Glucose-methanol-choline oxidoreductase N-terminal domain-containing protein</fullName>
    </recommendedName>
</protein>
<proteinExistence type="inferred from homology"/>
<dbReference type="InterPro" id="IPR036188">
    <property type="entry name" value="FAD/NAD-bd_sf"/>
</dbReference>
<reference evidence="4 5" key="1">
    <citation type="journal article" date="2019" name="Nat. Ecol. Evol.">
        <title>Megaphylogeny resolves global patterns of mushroom evolution.</title>
        <authorList>
            <person name="Varga T."/>
            <person name="Krizsan K."/>
            <person name="Foldi C."/>
            <person name="Dima B."/>
            <person name="Sanchez-Garcia M."/>
            <person name="Sanchez-Ramirez S."/>
            <person name="Szollosi G.J."/>
            <person name="Szarkandi J.G."/>
            <person name="Papp V."/>
            <person name="Albert L."/>
            <person name="Andreopoulos W."/>
            <person name="Angelini C."/>
            <person name="Antonin V."/>
            <person name="Barry K.W."/>
            <person name="Bougher N.L."/>
            <person name="Buchanan P."/>
            <person name="Buyck B."/>
            <person name="Bense V."/>
            <person name="Catcheside P."/>
            <person name="Chovatia M."/>
            <person name="Cooper J."/>
            <person name="Damon W."/>
            <person name="Desjardin D."/>
            <person name="Finy P."/>
            <person name="Geml J."/>
            <person name="Haridas S."/>
            <person name="Hughes K."/>
            <person name="Justo A."/>
            <person name="Karasinski D."/>
            <person name="Kautmanova I."/>
            <person name="Kiss B."/>
            <person name="Kocsube S."/>
            <person name="Kotiranta H."/>
            <person name="LaButti K.M."/>
            <person name="Lechner B.E."/>
            <person name="Liimatainen K."/>
            <person name="Lipzen A."/>
            <person name="Lukacs Z."/>
            <person name="Mihaltcheva S."/>
            <person name="Morgado L.N."/>
            <person name="Niskanen T."/>
            <person name="Noordeloos M.E."/>
            <person name="Ohm R.A."/>
            <person name="Ortiz-Santana B."/>
            <person name="Ovrebo C."/>
            <person name="Racz N."/>
            <person name="Riley R."/>
            <person name="Savchenko A."/>
            <person name="Shiryaev A."/>
            <person name="Soop K."/>
            <person name="Spirin V."/>
            <person name="Szebenyi C."/>
            <person name="Tomsovsky M."/>
            <person name="Tulloss R.E."/>
            <person name="Uehling J."/>
            <person name="Grigoriev I.V."/>
            <person name="Vagvolgyi C."/>
            <person name="Papp T."/>
            <person name="Martin F.M."/>
            <person name="Miettinen O."/>
            <person name="Hibbett D.S."/>
            <person name="Nagy L.G."/>
        </authorList>
    </citation>
    <scope>NUCLEOTIDE SEQUENCE [LARGE SCALE GENOMIC DNA]</scope>
    <source>
        <strain evidence="4 5">CBS 166.37</strain>
    </source>
</reference>
<comment type="similarity">
    <text evidence="1">Belongs to the GMC oxidoreductase family.</text>
</comment>
<feature type="chain" id="PRO_5022876647" description="Glucose-methanol-choline oxidoreductase N-terminal domain-containing protein" evidence="3">
    <location>
        <begin position="20"/>
        <end position="336"/>
    </location>
</feature>
<sequence>MHSLVRLVVLSVLTQPLSSLAKLYENPRQLPNRTYDYIVIGGSTAGSVVASRLTEDSDISVLLLEAGGSNDGIFKSMVPGLVKQLGMESQLDWNYTITPQPGYNGRALLCPREYAAVSGDEGWNWENIQKYILRNEKFVPPADNHNTTGQYNPSKHEYDGAVAITLPGYPLPIDKRVIATASELPDEFPYINETSGGDILGVGWWLETNGNRIRNSAATVYLRPAMNRPNLDIFVEYEAALFYHTTARHEVILPAGAVGTPVFMQLLGIGDISDLDKFGIETIVHKPSVSEHPRLSNVFRISSNETYDELFRNPDLLDLAIARWNDSRTGPLRILL</sequence>
<dbReference type="Proteomes" id="UP000308652">
    <property type="component" value="Unassembled WGS sequence"/>
</dbReference>
<dbReference type="InterPro" id="IPR012132">
    <property type="entry name" value="GMC_OxRdtase"/>
</dbReference>
<dbReference type="PANTHER" id="PTHR11552:SF147">
    <property type="entry name" value="CHOLINE DEHYDROGENASE, MITOCHONDRIAL"/>
    <property type="match status" value="1"/>
</dbReference>
<dbReference type="GO" id="GO:0016491">
    <property type="term" value="F:oxidoreductase activity"/>
    <property type="evidence" value="ECO:0007669"/>
    <property type="project" value="TreeGrafter"/>
</dbReference>
<dbReference type="STRING" id="68775.A0A5C3LMH0"/>
<dbReference type="Gene3D" id="3.50.50.60">
    <property type="entry name" value="FAD/NAD(P)-binding domain"/>
    <property type="match status" value="3"/>
</dbReference>
<dbReference type="Gene3D" id="3.30.560.10">
    <property type="entry name" value="Glucose Oxidase, domain 3"/>
    <property type="match status" value="3"/>
</dbReference>
<feature type="signal peptide" evidence="3">
    <location>
        <begin position="1"/>
        <end position="19"/>
    </location>
</feature>
<organism evidence="4 5">
    <name type="scientific">Crucibulum laeve</name>
    <dbReference type="NCBI Taxonomy" id="68775"/>
    <lineage>
        <taxon>Eukaryota</taxon>
        <taxon>Fungi</taxon>
        <taxon>Dikarya</taxon>
        <taxon>Basidiomycota</taxon>
        <taxon>Agaricomycotina</taxon>
        <taxon>Agaricomycetes</taxon>
        <taxon>Agaricomycetidae</taxon>
        <taxon>Agaricales</taxon>
        <taxon>Agaricineae</taxon>
        <taxon>Nidulariaceae</taxon>
        <taxon>Crucibulum</taxon>
    </lineage>
</organism>